<dbReference type="InterPro" id="IPR036271">
    <property type="entry name" value="Tet_transcr_reg_TetR-rel_C_sf"/>
</dbReference>
<evidence type="ECO:0000313" key="6">
    <source>
        <dbReference type="EMBL" id="KAB2346596.1"/>
    </source>
</evidence>
<dbReference type="InterPro" id="IPR050109">
    <property type="entry name" value="HTH-type_TetR-like_transc_reg"/>
</dbReference>
<dbReference type="AlphaFoldDB" id="A0A6H9Z0T1"/>
<proteinExistence type="predicted"/>
<dbReference type="InterPro" id="IPR001647">
    <property type="entry name" value="HTH_TetR"/>
</dbReference>
<dbReference type="Pfam" id="PF00440">
    <property type="entry name" value="TetR_N"/>
    <property type="match status" value="1"/>
</dbReference>
<accession>A0A6H9Z0T1</accession>
<dbReference type="PROSITE" id="PS50977">
    <property type="entry name" value="HTH_TETR_2"/>
    <property type="match status" value="1"/>
</dbReference>
<reference evidence="6 7" key="1">
    <citation type="submission" date="2019-09" db="EMBL/GenBank/DDBJ databases">
        <title>Actinomadura physcomitrii sp. nov., a novel actinomycete isolated from moss [Physcomitrium sphaericum (Ludw) Fuernr].</title>
        <authorList>
            <person name="Zhuang X."/>
            <person name="Liu C."/>
        </authorList>
    </citation>
    <scope>NUCLEOTIDE SEQUENCE [LARGE SCALE GENOMIC DNA]</scope>
    <source>
        <strain evidence="6 7">HMC1</strain>
    </source>
</reference>
<evidence type="ECO:0000256" key="2">
    <source>
        <dbReference type="ARBA" id="ARBA00023125"/>
    </source>
</evidence>
<comment type="caution">
    <text evidence="6">The sequence shown here is derived from an EMBL/GenBank/DDBJ whole genome shotgun (WGS) entry which is preliminary data.</text>
</comment>
<evidence type="ECO:0000313" key="7">
    <source>
        <dbReference type="Proteomes" id="UP000468735"/>
    </source>
</evidence>
<evidence type="ECO:0000256" key="4">
    <source>
        <dbReference type="PROSITE-ProRule" id="PRU00335"/>
    </source>
</evidence>
<dbReference type="RefSeq" id="WP_151563710.1">
    <property type="nucleotide sequence ID" value="NZ_WBMT01000011.1"/>
</dbReference>
<feature type="DNA-binding region" description="H-T-H motif" evidence="4">
    <location>
        <begin position="31"/>
        <end position="50"/>
    </location>
</feature>
<dbReference type="SUPFAM" id="SSF46689">
    <property type="entry name" value="Homeodomain-like"/>
    <property type="match status" value="1"/>
</dbReference>
<protein>
    <submittedName>
        <fullName evidence="6">TetR/AcrR family transcriptional regulator</fullName>
    </submittedName>
</protein>
<dbReference type="PANTHER" id="PTHR30055:SF234">
    <property type="entry name" value="HTH-TYPE TRANSCRIPTIONAL REGULATOR BETI"/>
    <property type="match status" value="1"/>
</dbReference>
<keyword evidence="1" id="KW-0805">Transcription regulation</keyword>
<dbReference type="Proteomes" id="UP000468735">
    <property type="component" value="Unassembled WGS sequence"/>
</dbReference>
<dbReference type="SUPFAM" id="SSF48498">
    <property type="entry name" value="Tetracyclin repressor-like, C-terminal domain"/>
    <property type="match status" value="1"/>
</dbReference>
<dbReference type="EMBL" id="WBMT01000011">
    <property type="protein sequence ID" value="KAB2346596.1"/>
    <property type="molecule type" value="Genomic_DNA"/>
</dbReference>
<keyword evidence="7" id="KW-1185">Reference proteome</keyword>
<dbReference type="GO" id="GO:0000976">
    <property type="term" value="F:transcription cis-regulatory region binding"/>
    <property type="evidence" value="ECO:0007669"/>
    <property type="project" value="TreeGrafter"/>
</dbReference>
<name>A0A6H9Z0T1_9ACTN</name>
<dbReference type="InterPro" id="IPR009057">
    <property type="entry name" value="Homeodomain-like_sf"/>
</dbReference>
<dbReference type="InterPro" id="IPR049445">
    <property type="entry name" value="TetR_SbtR-like_C"/>
</dbReference>
<evidence type="ECO:0000256" key="1">
    <source>
        <dbReference type="ARBA" id="ARBA00023015"/>
    </source>
</evidence>
<organism evidence="6 7">
    <name type="scientific">Actinomadura rudentiformis</name>
    <dbReference type="NCBI Taxonomy" id="359158"/>
    <lineage>
        <taxon>Bacteria</taxon>
        <taxon>Bacillati</taxon>
        <taxon>Actinomycetota</taxon>
        <taxon>Actinomycetes</taxon>
        <taxon>Streptosporangiales</taxon>
        <taxon>Thermomonosporaceae</taxon>
        <taxon>Actinomadura</taxon>
    </lineage>
</organism>
<dbReference type="Gene3D" id="1.10.357.10">
    <property type="entry name" value="Tetracycline Repressor, domain 2"/>
    <property type="match status" value="1"/>
</dbReference>
<keyword evidence="2 4" id="KW-0238">DNA-binding</keyword>
<dbReference type="Pfam" id="PF21597">
    <property type="entry name" value="TetR_C_43"/>
    <property type="match status" value="1"/>
</dbReference>
<dbReference type="PANTHER" id="PTHR30055">
    <property type="entry name" value="HTH-TYPE TRANSCRIPTIONAL REGULATOR RUTR"/>
    <property type="match status" value="1"/>
</dbReference>
<dbReference type="PRINTS" id="PR00455">
    <property type="entry name" value="HTHTETR"/>
</dbReference>
<sequence length="207" mass="22492">MAELRADARRNRDLLLEAARQLIVERGGMPPLEDIAQRAGVGIGTLYRRFPDREDLMIGISAHTMRRVVEIAQTAWDEEPDGWSALSRFVRRCIELRMGVLGTTVDPVLHAKIRHDPEVIEARGRLVELLALMVEGAQTAGVMRGDVGPGDIGMLINVHIHQAADIPAALVDVVPGRLVGLMLDGLRARPGTPLPGRAISGADLEAQ</sequence>
<keyword evidence="3" id="KW-0804">Transcription</keyword>
<gene>
    <name evidence="6" type="ORF">F8566_24470</name>
</gene>
<evidence type="ECO:0000259" key="5">
    <source>
        <dbReference type="PROSITE" id="PS50977"/>
    </source>
</evidence>
<feature type="domain" description="HTH tetR-type" evidence="5">
    <location>
        <begin position="9"/>
        <end position="68"/>
    </location>
</feature>
<evidence type="ECO:0000256" key="3">
    <source>
        <dbReference type="ARBA" id="ARBA00023163"/>
    </source>
</evidence>
<dbReference type="OrthoDB" id="3192968at2"/>
<dbReference type="GO" id="GO:0003700">
    <property type="term" value="F:DNA-binding transcription factor activity"/>
    <property type="evidence" value="ECO:0007669"/>
    <property type="project" value="TreeGrafter"/>
</dbReference>